<dbReference type="GO" id="GO:0006695">
    <property type="term" value="P:cholesterol biosynthetic process"/>
    <property type="evidence" value="ECO:0007669"/>
    <property type="project" value="UniProtKB-KW"/>
</dbReference>
<dbReference type="InterPro" id="IPR005935">
    <property type="entry name" value="Mev_decarb"/>
</dbReference>
<dbReference type="GO" id="GO:0005524">
    <property type="term" value="F:ATP binding"/>
    <property type="evidence" value="ECO:0007669"/>
    <property type="project" value="UniProtKB-KW"/>
</dbReference>
<comment type="catalytic activity">
    <reaction evidence="14 15">
        <text>(R)-5-diphosphomevalonate + ATP = isopentenyl diphosphate + ADP + phosphate + CO2</text>
        <dbReference type="Rhea" id="RHEA:23732"/>
        <dbReference type="ChEBI" id="CHEBI:16526"/>
        <dbReference type="ChEBI" id="CHEBI:30616"/>
        <dbReference type="ChEBI" id="CHEBI:43474"/>
        <dbReference type="ChEBI" id="CHEBI:57557"/>
        <dbReference type="ChEBI" id="CHEBI:128769"/>
        <dbReference type="ChEBI" id="CHEBI:456216"/>
        <dbReference type="EC" id="4.1.1.33"/>
    </reaction>
</comment>
<dbReference type="PIRSF" id="PIRSF015950">
    <property type="entry name" value="Mev_P_decrbx"/>
    <property type="match status" value="1"/>
</dbReference>
<dbReference type="InterPro" id="IPR041431">
    <property type="entry name" value="Mvd1_C"/>
</dbReference>
<evidence type="ECO:0000256" key="1">
    <source>
        <dbReference type="ARBA" id="ARBA00003812"/>
    </source>
</evidence>
<gene>
    <name evidence="18" type="ORF">MSPICULIGERA_LOCUS9049</name>
</gene>
<evidence type="ECO:0000256" key="7">
    <source>
        <dbReference type="ARBA" id="ARBA00022840"/>
    </source>
</evidence>
<keyword evidence="15" id="KW-0152">Cholesterol biosynthesis</keyword>
<dbReference type="InterPro" id="IPR053859">
    <property type="entry name" value="MVD-like_N"/>
</dbReference>
<evidence type="ECO:0000256" key="4">
    <source>
        <dbReference type="ARBA" id="ARBA00019335"/>
    </source>
</evidence>
<name>A0AA36G2D5_9BILA</name>
<evidence type="ECO:0000256" key="12">
    <source>
        <dbReference type="ARBA" id="ARBA00023221"/>
    </source>
</evidence>
<dbReference type="EC" id="4.1.1.33" evidence="3 15"/>
<evidence type="ECO:0000256" key="5">
    <source>
        <dbReference type="ARBA" id="ARBA00022516"/>
    </source>
</evidence>
<evidence type="ECO:0000259" key="17">
    <source>
        <dbReference type="Pfam" id="PF22700"/>
    </source>
</evidence>
<feature type="domain" description="Diphosphomevalonate decarboxylase-like N-terminal" evidence="17">
    <location>
        <begin position="16"/>
        <end position="176"/>
    </location>
</feature>
<dbReference type="InterPro" id="IPR014721">
    <property type="entry name" value="Ribsml_uS5_D2-typ_fold_subgr"/>
</dbReference>
<sequence length="380" mass="41366">MTSDGAPLSCTVRTSANIALVKYWGKRDSDLILPLNDSVSLNIDALNADTTIVASSEFLADSVEVNGKKYDCGENTRFYRVFQAVRKLLESRESSASSRLHFEVVSTTNFPVASGLASSAAGFAAIAYGMKTLFGFSQDEASRLARLGSGSAVRSLDGGLVRWRRGTRADGIDSVAEQLFPASHWPSLRALIFVANDQEKKDGSTKGMQMTVETSSLLQERVAGVDEAINSLTQAFAAKDFSKLAELVMKDSDNFHACCLDTKPPLPYLNDTSRLIIDLVHRFNSRKSEPGQKNEKQPEALGAAYTFDAGPNACIYIEEATMCEFLKFVTKHLRFSPGAKAKIQEILGEDVETLLDAPLILDLIYSTVGGEPQILAHQMS</sequence>
<evidence type="ECO:0000256" key="13">
    <source>
        <dbReference type="ARBA" id="ARBA00023239"/>
    </source>
</evidence>
<comment type="function">
    <text evidence="1 15">Catalyzes the ATP dependent decarboxylation of (R)-5-diphosphomevalonate to form isopentenyl diphosphate (IPP). Functions in the mevalonate (MVA) pathway leading to isopentenyl diphosphate (IPP), a key precursor for the biosynthesis of isoprenoids and sterol synthesis.</text>
</comment>
<dbReference type="Gene3D" id="3.30.230.10">
    <property type="match status" value="1"/>
</dbReference>
<evidence type="ECO:0000256" key="8">
    <source>
        <dbReference type="ARBA" id="ARBA00022955"/>
    </source>
</evidence>
<reference evidence="18" key="1">
    <citation type="submission" date="2023-06" db="EMBL/GenBank/DDBJ databases">
        <authorList>
            <person name="Delattre M."/>
        </authorList>
    </citation>
    <scope>NUCLEOTIDE SEQUENCE</scope>
    <source>
        <strain evidence="18">AF72</strain>
    </source>
</reference>
<evidence type="ECO:0000256" key="14">
    <source>
        <dbReference type="ARBA" id="ARBA00048154"/>
    </source>
</evidence>
<keyword evidence="15" id="KW-0153">Cholesterol metabolism</keyword>
<dbReference type="InterPro" id="IPR029765">
    <property type="entry name" value="Mev_diP_decarb"/>
</dbReference>
<keyword evidence="11 15" id="KW-1207">Sterol metabolism</keyword>
<dbReference type="Gene3D" id="3.30.70.890">
    <property type="entry name" value="GHMP kinase, C-terminal domain"/>
    <property type="match status" value="1"/>
</dbReference>
<dbReference type="PANTHER" id="PTHR10977">
    <property type="entry name" value="DIPHOSPHOMEVALONATE DECARBOXYLASE"/>
    <property type="match status" value="1"/>
</dbReference>
<evidence type="ECO:0000256" key="10">
    <source>
        <dbReference type="ARBA" id="ARBA00023098"/>
    </source>
</evidence>
<dbReference type="InterPro" id="IPR036554">
    <property type="entry name" value="GHMP_kinase_C_sf"/>
</dbReference>
<dbReference type="PANTHER" id="PTHR10977:SF3">
    <property type="entry name" value="DIPHOSPHOMEVALONATE DECARBOXYLASE"/>
    <property type="match status" value="1"/>
</dbReference>
<dbReference type="GO" id="GO:0004163">
    <property type="term" value="F:diphosphomevalonate decarboxylase activity"/>
    <property type="evidence" value="ECO:0007669"/>
    <property type="project" value="UniProtKB-UniRule"/>
</dbReference>
<dbReference type="GO" id="GO:0019287">
    <property type="term" value="P:isopentenyl diphosphate biosynthetic process, mevalonate pathway"/>
    <property type="evidence" value="ECO:0007669"/>
    <property type="project" value="UniProtKB-UniRule"/>
</dbReference>
<dbReference type="Pfam" id="PF18376">
    <property type="entry name" value="MDD_C"/>
    <property type="match status" value="1"/>
</dbReference>
<dbReference type="GO" id="GO:0005829">
    <property type="term" value="C:cytosol"/>
    <property type="evidence" value="ECO:0007669"/>
    <property type="project" value="InterPro"/>
</dbReference>
<dbReference type="Pfam" id="PF22700">
    <property type="entry name" value="MVD-like_N"/>
    <property type="match status" value="1"/>
</dbReference>
<proteinExistence type="inferred from homology"/>
<protein>
    <recommendedName>
        <fullName evidence="4 15">Diphosphomevalonate decarboxylase</fullName>
        <ecNumber evidence="3 15">4.1.1.33</ecNumber>
    </recommendedName>
</protein>
<keyword evidence="8 15" id="KW-0752">Steroid biosynthesis</keyword>
<dbReference type="Proteomes" id="UP001177023">
    <property type="component" value="Unassembled WGS sequence"/>
</dbReference>
<keyword evidence="13 15" id="KW-0456">Lyase</keyword>
<evidence type="ECO:0000313" key="19">
    <source>
        <dbReference type="Proteomes" id="UP001177023"/>
    </source>
</evidence>
<accession>A0AA36G2D5</accession>
<comment type="similarity">
    <text evidence="2 15">Belongs to the diphosphomevalonate decarboxylase family.</text>
</comment>
<organism evidence="18 19">
    <name type="scientific">Mesorhabditis spiculigera</name>
    <dbReference type="NCBI Taxonomy" id="96644"/>
    <lineage>
        <taxon>Eukaryota</taxon>
        <taxon>Metazoa</taxon>
        <taxon>Ecdysozoa</taxon>
        <taxon>Nematoda</taxon>
        <taxon>Chromadorea</taxon>
        <taxon>Rhabditida</taxon>
        <taxon>Rhabditina</taxon>
        <taxon>Rhabditomorpha</taxon>
        <taxon>Rhabditoidea</taxon>
        <taxon>Rhabditidae</taxon>
        <taxon>Mesorhabditinae</taxon>
        <taxon>Mesorhabditis</taxon>
    </lineage>
</organism>
<keyword evidence="12 15" id="KW-0753">Steroid metabolism</keyword>
<comment type="pathway">
    <text evidence="15">Steroid biosynthesis; cholesterol biosynthesis.</text>
</comment>
<keyword evidence="10 15" id="KW-0443">Lipid metabolism</keyword>
<comment type="caution">
    <text evidence="18">The sequence shown here is derived from an EMBL/GenBank/DDBJ whole genome shotgun (WGS) entry which is preliminary data.</text>
</comment>
<dbReference type="AlphaFoldDB" id="A0AA36G2D5"/>
<feature type="domain" description="Mvd1 C-terminal" evidence="16">
    <location>
        <begin position="190"/>
        <end position="339"/>
    </location>
</feature>
<evidence type="ECO:0000313" key="18">
    <source>
        <dbReference type="EMBL" id="CAJ0570612.1"/>
    </source>
</evidence>
<evidence type="ECO:0000256" key="3">
    <source>
        <dbReference type="ARBA" id="ARBA00012296"/>
    </source>
</evidence>
<dbReference type="SUPFAM" id="SSF55060">
    <property type="entry name" value="GHMP Kinase, C-terminal domain"/>
    <property type="match status" value="1"/>
</dbReference>
<feature type="non-terminal residue" evidence="18">
    <location>
        <position position="380"/>
    </location>
</feature>
<dbReference type="InterPro" id="IPR020568">
    <property type="entry name" value="Ribosomal_Su5_D2-typ_SF"/>
</dbReference>
<dbReference type="SUPFAM" id="SSF54211">
    <property type="entry name" value="Ribosomal protein S5 domain 2-like"/>
    <property type="match status" value="1"/>
</dbReference>
<evidence type="ECO:0000256" key="2">
    <source>
        <dbReference type="ARBA" id="ARBA00008831"/>
    </source>
</evidence>
<evidence type="ECO:0000256" key="9">
    <source>
        <dbReference type="ARBA" id="ARBA00023011"/>
    </source>
</evidence>
<evidence type="ECO:0000256" key="15">
    <source>
        <dbReference type="RuleBase" id="RU363086"/>
    </source>
</evidence>
<keyword evidence="7 15" id="KW-0067">ATP-binding</keyword>
<keyword evidence="19" id="KW-1185">Reference proteome</keyword>
<evidence type="ECO:0000256" key="6">
    <source>
        <dbReference type="ARBA" id="ARBA00022741"/>
    </source>
</evidence>
<keyword evidence="5 15" id="KW-0444">Lipid biosynthesis</keyword>
<evidence type="ECO:0000256" key="11">
    <source>
        <dbReference type="ARBA" id="ARBA00023166"/>
    </source>
</evidence>
<keyword evidence="9 15" id="KW-0756">Sterol biosynthesis</keyword>
<evidence type="ECO:0000259" key="16">
    <source>
        <dbReference type="Pfam" id="PF18376"/>
    </source>
</evidence>
<dbReference type="NCBIfam" id="TIGR01240">
    <property type="entry name" value="mevDPdecarb"/>
    <property type="match status" value="1"/>
</dbReference>
<dbReference type="EMBL" id="CATQJA010002415">
    <property type="protein sequence ID" value="CAJ0570612.1"/>
    <property type="molecule type" value="Genomic_DNA"/>
</dbReference>
<keyword evidence="6 15" id="KW-0547">Nucleotide-binding</keyword>
<dbReference type="FunFam" id="3.30.230.10:FF:000072">
    <property type="entry name" value="Diphosphomevalonate decarboxylase"/>
    <property type="match status" value="1"/>
</dbReference>